<evidence type="ECO:0000256" key="6">
    <source>
        <dbReference type="ARBA" id="ARBA00023125"/>
    </source>
</evidence>
<sequence length="52" mass="5981">PHCSARFARLEHVKRHERLHTGAKPFTCSIEGCGQIFSRSDNLRAHERTHAK</sequence>
<dbReference type="PROSITE" id="PS00028">
    <property type="entry name" value="ZINC_FINGER_C2H2_1"/>
    <property type="match status" value="1"/>
</dbReference>
<evidence type="ECO:0000313" key="10">
    <source>
        <dbReference type="EMBL" id="ORY87957.1"/>
    </source>
</evidence>
<dbReference type="GeneID" id="63783908"/>
<dbReference type="InterPro" id="IPR013087">
    <property type="entry name" value="Znf_C2H2_type"/>
</dbReference>
<evidence type="ECO:0000259" key="9">
    <source>
        <dbReference type="PROSITE" id="PS50157"/>
    </source>
</evidence>
<evidence type="ECO:0000256" key="7">
    <source>
        <dbReference type="ARBA" id="ARBA00023242"/>
    </source>
</evidence>
<dbReference type="SUPFAM" id="SSF57667">
    <property type="entry name" value="beta-beta-alpha zinc fingers"/>
    <property type="match status" value="1"/>
</dbReference>
<dbReference type="PANTHER" id="PTHR14003:SF19">
    <property type="entry name" value="YY2 TRANSCRIPTION FACTOR"/>
    <property type="match status" value="1"/>
</dbReference>
<feature type="non-terminal residue" evidence="10">
    <location>
        <position position="52"/>
    </location>
</feature>
<dbReference type="GO" id="GO:0008270">
    <property type="term" value="F:zinc ion binding"/>
    <property type="evidence" value="ECO:0007669"/>
    <property type="project" value="UniProtKB-KW"/>
</dbReference>
<evidence type="ECO:0000256" key="5">
    <source>
        <dbReference type="ARBA" id="ARBA00022833"/>
    </source>
</evidence>
<dbReference type="GO" id="GO:0000785">
    <property type="term" value="C:chromatin"/>
    <property type="evidence" value="ECO:0007669"/>
    <property type="project" value="TreeGrafter"/>
</dbReference>
<dbReference type="GO" id="GO:0005634">
    <property type="term" value="C:nucleus"/>
    <property type="evidence" value="ECO:0007669"/>
    <property type="project" value="UniProtKB-SubCell"/>
</dbReference>
<dbReference type="Pfam" id="PF00096">
    <property type="entry name" value="zf-C2H2"/>
    <property type="match status" value="1"/>
</dbReference>
<keyword evidence="11" id="KW-1185">Reference proteome</keyword>
<dbReference type="EMBL" id="MCFI01000001">
    <property type="protein sequence ID" value="ORY87957.1"/>
    <property type="molecule type" value="Genomic_DNA"/>
</dbReference>
<dbReference type="GO" id="GO:0000981">
    <property type="term" value="F:DNA-binding transcription factor activity, RNA polymerase II-specific"/>
    <property type="evidence" value="ECO:0007669"/>
    <property type="project" value="TreeGrafter"/>
</dbReference>
<comment type="subcellular location">
    <subcellularLocation>
        <location evidence="1">Nucleus</location>
    </subcellularLocation>
</comment>
<keyword evidence="5" id="KW-0862">Zinc</keyword>
<feature type="non-terminal residue" evidence="10">
    <location>
        <position position="1"/>
    </location>
</feature>
<dbReference type="InterPro" id="IPR036236">
    <property type="entry name" value="Znf_C2H2_sf"/>
</dbReference>
<dbReference type="OrthoDB" id="654211at2759"/>
<keyword evidence="6" id="KW-0238">DNA-binding</keyword>
<dbReference type="AlphaFoldDB" id="A0A1Y2FWP7"/>
<reference evidence="10 11" key="1">
    <citation type="submission" date="2016-07" db="EMBL/GenBank/DDBJ databases">
        <title>Pervasive Adenine N6-methylation of Active Genes in Fungi.</title>
        <authorList>
            <consortium name="DOE Joint Genome Institute"/>
            <person name="Mondo S.J."/>
            <person name="Dannebaum R.O."/>
            <person name="Kuo R.C."/>
            <person name="Labutti K."/>
            <person name="Haridas S."/>
            <person name="Kuo A."/>
            <person name="Salamov A."/>
            <person name="Ahrendt S.R."/>
            <person name="Lipzen A."/>
            <person name="Sullivan W."/>
            <person name="Andreopoulos W.B."/>
            <person name="Clum A."/>
            <person name="Lindquist E."/>
            <person name="Daum C."/>
            <person name="Ramamoorthy G.K."/>
            <person name="Gryganskyi A."/>
            <person name="Culley D."/>
            <person name="Magnuson J.K."/>
            <person name="James T.Y."/>
            <person name="O'Malley M.A."/>
            <person name="Stajich J.E."/>
            <person name="Spatafora J.W."/>
            <person name="Visel A."/>
            <person name="Grigoriev I.V."/>
        </authorList>
    </citation>
    <scope>NUCLEOTIDE SEQUENCE [LARGE SCALE GENOMIC DNA]</scope>
    <source>
        <strain evidence="10 11">12-1054</strain>
    </source>
</reference>
<dbReference type="GO" id="GO:0000978">
    <property type="term" value="F:RNA polymerase II cis-regulatory region sequence-specific DNA binding"/>
    <property type="evidence" value="ECO:0007669"/>
    <property type="project" value="TreeGrafter"/>
</dbReference>
<dbReference type="FunFam" id="3.30.160.60:FF:000104">
    <property type="entry name" value="Transcriptional repressor protein YY1"/>
    <property type="match status" value="1"/>
</dbReference>
<dbReference type="PROSITE" id="PS50157">
    <property type="entry name" value="ZINC_FINGER_C2H2_2"/>
    <property type="match status" value="2"/>
</dbReference>
<keyword evidence="7" id="KW-0539">Nucleus</keyword>
<name>A0A1Y2FWP7_PROLT</name>
<dbReference type="GO" id="GO:0005667">
    <property type="term" value="C:transcription regulator complex"/>
    <property type="evidence" value="ECO:0007669"/>
    <property type="project" value="TreeGrafter"/>
</dbReference>
<gene>
    <name evidence="10" type="ORF">BCR37DRAFT_338698</name>
</gene>
<dbReference type="STRING" id="56484.A0A1Y2FWP7"/>
<keyword evidence="3" id="KW-0677">Repeat</keyword>
<dbReference type="SMART" id="SM00355">
    <property type="entry name" value="ZnF_C2H2"/>
    <property type="match status" value="2"/>
</dbReference>
<evidence type="ECO:0000313" key="11">
    <source>
        <dbReference type="Proteomes" id="UP000193685"/>
    </source>
</evidence>
<accession>A0A1Y2FWP7</accession>
<keyword evidence="4 8" id="KW-0863">Zinc-finger</keyword>
<evidence type="ECO:0000256" key="3">
    <source>
        <dbReference type="ARBA" id="ARBA00022737"/>
    </source>
</evidence>
<dbReference type="Proteomes" id="UP000193685">
    <property type="component" value="Unassembled WGS sequence"/>
</dbReference>
<keyword evidence="2" id="KW-0479">Metal-binding</keyword>
<evidence type="ECO:0000256" key="1">
    <source>
        <dbReference type="ARBA" id="ARBA00004123"/>
    </source>
</evidence>
<protein>
    <recommendedName>
        <fullName evidence="9">C2H2-type domain-containing protein</fullName>
    </recommendedName>
</protein>
<evidence type="ECO:0000256" key="2">
    <source>
        <dbReference type="ARBA" id="ARBA00022723"/>
    </source>
</evidence>
<dbReference type="OMA" id="HANNCGR"/>
<organism evidence="10 11">
    <name type="scientific">Protomyces lactucae-debilis</name>
    <dbReference type="NCBI Taxonomy" id="2754530"/>
    <lineage>
        <taxon>Eukaryota</taxon>
        <taxon>Fungi</taxon>
        <taxon>Dikarya</taxon>
        <taxon>Ascomycota</taxon>
        <taxon>Taphrinomycotina</taxon>
        <taxon>Taphrinomycetes</taxon>
        <taxon>Taphrinales</taxon>
        <taxon>Protomycetaceae</taxon>
        <taxon>Protomyces</taxon>
    </lineage>
</organism>
<proteinExistence type="predicted"/>
<dbReference type="RefSeq" id="XP_040728452.1">
    <property type="nucleotide sequence ID" value="XM_040867309.1"/>
</dbReference>
<evidence type="ECO:0000256" key="8">
    <source>
        <dbReference type="PROSITE-ProRule" id="PRU00042"/>
    </source>
</evidence>
<comment type="caution">
    <text evidence="10">The sequence shown here is derived from an EMBL/GenBank/DDBJ whole genome shotgun (WGS) entry which is preliminary data.</text>
</comment>
<dbReference type="Gene3D" id="3.30.160.60">
    <property type="entry name" value="Classic Zinc Finger"/>
    <property type="match status" value="2"/>
</dbReference>
<dbReference type="PANTHER" id="PTHR14003">
    <property type="entry name" value="TRANSCRIPTIONAL REPRESSOR PROTEIN YY"/>
    <property type="match status" value="1"/>
</dbReference>
<feature type="domain" description="C2H2-type" evidence="9">
    <location>
        <begin position="26"/>
        <end position="52"/>
    </location>
</feature>
<evidence type="ECO:0000256" key="4">
    <source>
        <dbReference type="ARBA" id="ARBA00022771"/>
    </source>
</evidence>
<feature type="domain" description="C2H2-type" evidence="9">
    <location>
        <begin position="1"/>
        <end position="25"/>
    </location>
</feature>